<dbReference type="SMART" id="SM00388">
    <property type="entry name" value="HisKA"/>
    <property type="match status" value="1"/>
</dbReference>
<keyword evidence="12" id="KW-1133">Transmembrane helix</keyword>
<evidence type="ECO:0000259" key="16">
    <source>
        <dbReference type="PROSITE" id="PS50885"/>
    </source>
</evidence>
<dbReference type="InterPro" id="IPR036890">
    <property type="entry name" value="HATPase_C_sf"/>
</dbReference>
<keyword evidence="5" id="KW-0997">Cell inner membrane</keyword>
<keyword evidence="9" id="KW-0547">Nucleotide-binding</keyword>
<evidence type="ECO:0000256" key="1">
    <source>
        <dbReference type="ARBA" id="ARBA00000085"/>
    </source>
</evidence>
<dbReference type="EC" id="2.7.13.3" evidence="3"/>
<reference evidence="17 18" key="1">
    <citation type="submission" date="2015-12" db="EMBL/GenBank/DDBJ databases">
        <title>Phylogenomics in the description of a new species in the Pseudomonas syringae group.</title>
        <authorList>
            <person name="Busquets A."/>
            <person name="Gomila M."/>
            <person name="Beiki F."/>
            <person name="Rahimian H."/>
            <person name="Mulet M."/>
            <person name="Sanchez D."/>
            <person name="Garcia-Valdes E."/>
            <person name="Lalucat J."/>
        </authorList>
    </citation>
    <scope>NUCLEOTIDE SEQUENCE [LARGE SCALE GENOMIC DNA]</scope>
    <source>
        <strain evidence="17 18">S25</strain>
    </source>
</reference>
<dbReference type="PROSITE" id="PS50109">
    <property type="entry name" value="HIS_KIN"/>
    <property type="match status" value="1"/>
</dbReference>
<evidence type="ECO:0000256" key="12">
    <source>
        <dbReference type="ARBA" id="ARBA00022989"/>
    </source>
</evidence>
<organism evidence="17 18">
    <name type="scientific">Pseudomonas maioricensis</name>
    <dbReference type="NCBI Taxonomy" id="1766623"/>
    <lineage>
        <taxon>Bacteria</taxon>
        <taxon>Pseudomonadati</taxon>
        <taxon>Pseudomonadota</taxon>
        <taxon>Gammaproteobacteria</taxon>
        <taxon>Pseudomonadales</taxon>
        <taxon>Pseudomonadaceae</taxon>
        <taxon>Pseudomonas</taxon>
    </lineage>
</organism>
<evidence type="ECO:0000256" key="13">
    <source>
        <dbReference type="ARBA" id="ARBA00023012"/>
    </source>
</evidence>
<feature type="domain" description="HAMP" evidence="16">
    <location>
        <begin position="210"/>
        <end position="259"/>
    </location>
</feature>
<evidence type="ECO:0000256" key="5">
    <source>
        <dbReference type="ARBA" id="ARBA00022519"/>
    </source>
</evidence>
<dbReference type="InterPro" id="IPR003661">
    <property type="entry name" value="HisK_dim/P_dom"/>
</dbReference>
<evidence type="ECO:0000256" key="14">
    <source>
        <dbReference type="ARBA" id="ARBA00023136"/>
    </source>
</evidence>
<comment type="caution">
    <text evidence="17">The sequence shown here is derived from an EMBL/GenBank/DDBJ whole genome shotgun (WGS) entry which is preliminary data.</text>
</comment>
<comment type="catalytic activity">
    <reaction evidence="1">
        <text>ATP + protein L-histidine = ADP + protein N-phospho-L-histidine.</text>
        <dbReference type="EC" id="2.7.13.3"/>
    </reaction>
</comment>
<dbReference type="CDD" id="cd06225">
    <property type="entry name" value="HAMP"/>
    <property type="match status" value="1"/>
</dbReference>
<keyword evidence="18" id="KW-1185">Reference proteome</keyword>
<evidence type="ECO:0000256" key="3">
    <source>
        <dbReference type="ARBA" id="ARBA00012438"/>
    </source>
</evidence>
<dbReference type="InterPro" id="IPR005467">
    <property type="entry name" value="His_kinase_dom"/>
</dbReference>
<dbReference type="SUPFAM" id="SSF47384">
    <property type="entry name" value="Homodimeric domain of signal transducing histidine kinase"/>
    <property type="match status" value="1"/>
</dbReference>
<keyword evidence="6" id="KW-0597">Phosphoprotein</keyword>
<dbReference type="Pfam" id="PF02518">
    <property type="entry name" value="HATPase_c"/>
    <property type="match status" value="1"/>
</dbReference>
<dbReference type="SUPFAM" id="SSF55874">
    <property type="entry name" value="ATPase domain of HSP90 chaperone/DNA topoisomerase II/histidine kinase"/>
    <property type="match status" value="1"/>
</dbReference>
<evidence type="ECO:0000256" key="10">
    <source>
        <dbReference type="ARBA" id="ARBA00022777"/>
    </source>
</evidence>
<evidence type="ECO:0000313" key="17">
    <source>
        <dbReference type="EMBL" id="MCI8213003.1"/>
    </source>
</evidence>
<evidence type="ECO:0000256" key="11">
    <source>
        <dbReference type="ARBA" id="ARBA00022840"/>
    </source>
</evidence>
<dbReference type="InterPro" id="IPR036097">
    <property type="entry name" value="HisK_dim/P_sf"/>
</dbReference>
<name>A0ABS9ZSV9_9PSED</name>
<dbReference type="PRINTS" id="PR00344">
    <property type="entry name" value="BCTRLSENSOR"/>
</dbReference>
<dbReference type="Proteomes" id="UP001320513">
    <property type="component" value="Unassembled WGS sequence"/>
</dbReference>
<comment type="subcellular location">
    <subcellularLocation>
        <location evidence="2">Cell inner membrane</location>
        <topology evidence="2">Multi-pass membrane protein</topology>
    </subcellularLocation>
</comment>
<keyword evidence="7" id="KW-0808">Transferase</keyword>
<sequence length="465" mass="51846">MTRAQICARIKRLWPKTLFAQLLLIMVSGTLAIQLLSSSIWFDVRFAQVLEAPVRLIASRTAGLIGEAGCTVAEPVATPARYRISCVDAVPEPVSGEKRGRRRIELLLTQALAYELGHEQSIRILKVGLTDEQGQPVVWRSLFGLRTAVAHVRFAVPLADGRWLDIEGQELQGWSGESAWALIADYVLRIYVLRILAVLAICWLAVRICLRPLQRLSDAARGLGDNLEQAPLVVEGPQEVRQAAQTFNAMQQRLIAMVNDQSFFLAAVSHDLRTPLTRMRLRIERLAEDTHRERLKQNIVQMDRMIGQVLDYLQSARQQSFQVVDVDKLLARLCADLTTVDEPLPVLGRGGLLYANEVLVHRCLQNLLVNALRYARQIVISLERTDEGIFVCIKDHGPGIQEELLASITEPFIRGEDSRNPQSGGYGLGLSIAKRIAMSHDGSLTLRNRAEGGLVAELFLPHREG</sequence>
<dbReference type="Gene3D" id="1.10.287.130">
    <property type="match status" value="1"/>
</dbReference>
<dbReference type="GO" id="GO:0016301">
    <property type="term" value="F:kinase activity"/>
    <property type="evidence" value="ECO:0007669"/>
    <property type="project" value="UniProtKB-KW"/>
</dbReference>
<keyword evidence="11" id="KW-0067">ATP-binding</keyword>
<dbReference type="InterPro" id="IPR003660">
    <property type="entry name" value="HAMP_dom"/>
</dbReference>
<accession>A0ABS9ZSV9</accession>
<protein>
    <recommendedName>
        <fullName evidence="3">histidine kinase</fullName>
        <ecNumber evidence="3">2.7.13.3</ecNumber>
    </recommendedName>
</protein>
<keyword evidence="8" id="KW-0812">Transmembrane</keyword>
<evidence type="ECO:0000313" key="18">
    <source>
        <dbReference type="Proteomes" id="UP001320513"/>
    </source>
</evidence>
<dbReference type="RefSeq" id="WP_243249180.1">
    <property type="nucleotide sequence ID" value="NZ_LOHG01000036.1"/>
</dbReference>
<dbReference type="Gene3D" id="3.30.565.10">
    <property type="entry name" value="Histidine kinase-like ATPase, C-terminal domain"/>
    <property type="match status" value="1"/>
</dbReference>
<evidence type="ECO:0000259" key="15">
    <source>
        <dbReference type="PROSITE" id="PS50109"/>
    </source>
</evidence>
<evidence type="ECO:0000256" key="9">
    <source>
        <dbReference type="ARBA" id="ARBA00022741"/>
    </source>
</evidence>
<keyword evidence="4" id="KW-1003">Cell membrane</keyword>
<dbReference type="InterPro" id="IPR050980">
    <property type="entry name" value="2C_sensor_his_kinase"/>
</dbReference>
<dbReference type="InterPro" id="IPR004358">
    <property type="entry name" value="Sig_transdc_His_kin-like_C"/>
</dbReference>
<proteinExistence type="predicted"/>
<evidence type="ECO:0000256" key="7">
    <source>
        <dbReference type="ARBA" id="ARBA00022679"/>
    </source>
</evidence>
<dbReference type="PANTHER" id="PTHR44936">
    <property type="entry name" value="SENSOR PROTEIN CREC"/>
    <property type="match status" value="1"/>
</dbReference>
<gene>
    <name evidence="17" type="ORF">AUC61_26050</name>
</gene>
<dbReference type="EMBL" id="LOHG01000036">
    <property type="protein sequence ID" value="MCI8213003.1"/>
    <property type="molecule type" value="Genomic_DNA"/>
</dbReference>
<dbReference type="PANTHER" id="PTHR44936:SF5">
    <property type="entry name" value="SENSOR HISTIDINE KINASE ENVZ"/>
    <property type="match status" value="1"/>
</dbReference>
<dbReference type="SMART" id="SM00304">
    <property type="entry name" value="HAMP"/>
    <property type="match status" value="1"/>
</dbReference>
<dbReference type="PROSITE" id="PS50885">
    <property type="entry name" value="HAMP"/>
    <property type="match status" value="1"/>
</dbReference>
<keyword evidence="14" id="KW-0472">Membrane</keyword>
<evidence type="ECO:0000256" key="4">
    <source>
        <dbReference type="ARBA" id="ARBA00022475"/>
    </source>
</evidence>
<evidence type="ECO:0000256" key="8">
    <source>
        <dbReference type="ARBA" id="ARBA00022692"/>
    </source>
</evidence>
<evidence type="ECO:0000256" key="2">
    <source>
        <dbReference type="ARBA" id="ARBA00004429"/>
    </source>
</evidence>
<dbReference type="Pfam" id="PF00672">
    <property type="entry name" value="HAMP"/>
    <property type="match status" value="1"/>
</dbReference>
<dbReference type="CDD" id="cd00082">
    <property type="entry name" value="HisKA"/>
    <property type="match status" value="1"/>
</dbReference>
<dbReference type="Pfam" id="PF00512">
    <property type="entry name" value="HisKA"/>
    <property type="match status" value="1"/>
</dbReference>
<keyword evidence="13" id="KW-0902">Two-component regulatory system</keyword>
<dbReference type="InterPro" id="IPR003594">
    <property type="entry name" value="HATPase_dom"/>
</dbReference>
<dbReference type="SMART" id="SM00387">
    <property type="entry name" value="HATPase_c"/>
    <property type="match status" value="1"/>
</dbReference>
<keyword evidence="10 17" id="KW-0418">Kinase</keyword>
<feature type="domain" description="Histidine kinase" evidence="15">
    <location>
        <begin position="267"/>
        <end position="464"/>
    </location>
</feature>
<evidence type="ECO:0000256" key="6">
    <source>
        <dbReference type="ARBA" id="ARBA00022553"/>
    </source>
</evidence>